<accession>A0AA48HP16</accession>
<evidence type="ECO:0000313" key="2">
    <source>
        <dbReference type="EMBL" id="BDW93074.1"/>
    </source>
</evidence>
<keyword evidence="3" id="KW-1185">Reference proteome</keyword>
<evidence type="ECO:0000256" key="1">
    <source>
        <dbReference type="SAM" id="SignalP"/>
    </source>
</evidence>
<reference evidence="2 3" key="1">
    <citation type="submission" date="2023-01" db="EMBL/GenBank/DDBJ databases">
        <title>Complete genome sequence of Muricauda aquimarina strain IFOP_LL357.</title>
        <authorList>
            <person name="Gajardo G."/>
            <person name="Ueki S."/>
            <person name="Maruyama F."/>
        </authorList>
    </citation>
    <scope>NUCLEOTIDE SEQUENCE [LARGE SCALE GENOMIC DNA]</scope>
    <source>
        <strain evidence="2 3">IFOP_LL357</strain>
    </source>
</reference>
<dbReference type="PROSITE" id="PS51257">
    <property type="entry name" value="PROKAR_LIPOPROTEIN"/>
    <property type="match status" value="1"/>
</dbReference>
<feature type="chain" id="PRO_5041410748" description="Lipocalin-like domain-containing protein" evidence="1">
    <location>
        <begin position="25"/>
        <end position="178"/>
    </location>
</feature>
<dbReference type="Proteomes" id="UP001330184">
    <property type="component" value="Chromosome"/>
</dbReference>
<gene>
    <name evidence="2" type="ORF">MACH07_19060</name>
</gene>
<dbReference type="AlphaFoldDB" id="A0AA48HP16"/>
<evidence type="ECO:0000313" key="3">
    <source>
        <dbReference type="Proteomes" id="UP001330184"/>
    </source>
</evidence>
<keyword evidence="1" id="KW-0732">Signal</keyword>
<name>A0AA48HP16_9FLAO</name>
<proteinExistence type="predicted"/>
<protein>
    <recommendedName>
        <fullName evidence="4">Lipocalin-like domain-containing protein</fullName>
    </recommendedName>
</protein>
<dbReference type="EMBL" id="AP027268">
    <property type="protein sequence ID" value="BDW93074.1"/>
    <property type="molecule type" value="Genomic_DNA"/>
</dbReference>
<feature type="signal peptide" evidence="1">
    <location>
        <begin position="1"/>
        <end position="24"/>
    </location>
</feature>
<organism evidence="2 3">
    <name type="scientific">Flagellimonas marinaquae</name>
    <dbReference type="NCBI Taxonomy" id="254955"/>
    <lineage>
        <taxon>Bacteria</taxon>
        <taxon>Pseudomonadati</taxon>
        <taxon>Bacteroidota</taxon>
        <taxon>Flavobacteriia</taxon>
        <taxon>Flavobacteriales</taxon>
        <taxon>Flavobacteriaceae</taxon>
        <taxon>Flagellimonas</taxon>
    </lineage>
</organism>
<sequence length="178" mass="19444">MKFKTMYCLLSATFFLLFSCDNNNEDDNEDTLTTAQGTIRLSGNETQVLGTNLTVGNLEVGNVALSGTNKSVILMSENIAVVDNELVYENDQNGFVIVAADFSTGGSPNIDKSISMTIVKDGEEYRHACTSPYQNFFIACGDGYEVDFEAKTITLEETTVINTDTNVILTLDGTITWD</sequence>
<dbReference type="RefSeq" id="WP_338193436.1">
    <property type="nucleotide sequence ID" value="NZ_AP027268.1"/>
</dbReference>
<evidence type="ECO:0008006" key="4">
    <source>
        <dbReference type="Google" id="ProtNLM"/>
    </source>
</evidence>